<keyword evidence="3" id="KW-1185">Reference proteome</keyword>
<dbReference type="VEuPathDB" id="FungiDB:GGTG_10376"/>
<evidence type="ECO:0000313" key="3">
    <source>
        <dbReference type="Proteomes" id="UP000006039"/>
    </source>
</evidence>
<reference evidence="2" key="4">
    <citation type="journal article" date="2015" name="G3 (Bethesda)">
        <title>Genome sequences of three phytopathogenic species of the Magnaporthaceae family of fungi.</title>
        <authorList>
            <person name="Okagaki L.H."/>
            <person name="Nunes C.C."/>
            <person name="Sailsbery J."/>
            <person name="Clay B."/>
            <person name="Brown D."/>
            <person name="John T."/>
            <person name="Oh Y."/>
            <person name="Young N."/>
            <person name="Fitzgerald M."/>
            <person name="Haas B.J."/>
            <person name="Zeng Q."/>
            <person name="Young S."/>
            <person name="Adiconis X."/>
            <person name="Fan L."/>
            <person name="Levin J.Z."/>
            <person name="Mitchell T.K."/>
            <person name="Okubara P.A."/>
            <person name="Farman M.L."/>
            <person name="Kohn L.M."/>
            <person name="Birren B."/>
            <person name="Ma L.-J."/>
            <person name="Dean R.A."/>
        </authorList>
    </citation>
    <scope>NUCLEOTIDE SEQUENCE</scope>
    <source>
        <strain evidence="2">R3-111a-1</strain>
    </source>
</reference>
<evidence type="ECO:0000313" key="1">
    <source>
        <dbReference type="EMBL" id="EJT71116.1"/>
    </source>
</evidence>
<gene>
    <name evidence="2" type="primary">20350834</name>
    <name evidence="1" type="ORF">GGTG_10376</name>
</gene>
<dbReference type="AlphaFoldDB" id="J3PA50"/>
<dbReference type="EMBL" id="GL385400">
    <property type="protein sequence ID" value="EJT71116.1"/>
    <property type="molecule type" value="Genomic_DNA"/>
</dbReference>
<reference evidence="3" key="1">
    <citation type="submission" date="2010-07" db="EMBL/GenBank/DDBJ databases">
        <title>The genome sequence of Gaeumannomyces graminis var. tritici strain R3-111a-1.</title>
        <authorList>
            <consortium name="The Broad Institute Genome Sequencing Platform"/>
            <person name="Ma L.-J."/>
            <person name="Dead R."/>
            <person name="Young S."/>
            <person name="Zeng Q."/>
            <person name="Koehrsen M."/>
            <person name="Alvarado L."/>
            <person name="Berlin A."/>
            <person name="Chapman S.B."/>
            <person name="Chen Z."/>
            <person name="Freedman E."/>
            <person name="Gellesch M."/>
            <person name="Goldberg J."/>
            <person name="Griggs A."/>
            <person name="Gujja S."/>
            <person name="Heilman E.R."/>
            <person name="Heiman D."/>
            <person name="Hepburn T."/>
            <person name="Howarth C."/>
            <person name="Jen D."/>
            <person name="Larson L."/>
            <person name="Mehta T."/>
            <person name="Neiman D."/>
            <person name="Pearson M."/>
            <person name="Roberts A."/>
            <person name="Saif S."/>
            <person name="Shea T."/>
            <person name="Shenoy N."/>
            <person name="Sisk P."/>
            <person name="Stolte C."/>
            <person name="Sykes S."/>
            <person name="Walk T."/>
            <person name="White J."/>
            <person name="Yandava C."/>
            <person name="Haas B."/>
            <person name="Nusbaum C."/>
            <person name="Birren B."/>
        </authorList>
    </citation>
    <scope>NUCLEOTIDE SEQUENCE [LARGE SCALE GENOMIC DNA]</scope>
    <source>
        <strain evidence="3">R3-111a-1</strain>
    </source>
</reference>
<dbReference type="Proteomes" id="UP000006039">
    <property type="component" value="Unassembled WGS sequence"/>
</dbReference>
<reference evidence="2" key="5">
    <citation type="submission" date="2018-04" db="UniProtKB">
        <authorList>
            <consortium name="EnsemblFungi"/>
        </authorList>
    </citation>
    <scope>IDENTIFICATION</scope>
    <source>
        <strain evidence="2">R3-111a-1</strain>
    </source>
</reference>
<sequence>MAFDQSPHEDPTIPRLKRLMQIGSGNVVAINLINFIVNYREIWLGVLAFN</sequence>
<organism evidence="1">
    <name type="scientific">Gaeumannomyces tritici (strain R3-111a-1)</name>
    <name type="common">Wheat and barley take-all root rot fungus</name>
    <name type="synonym">Gaeumannomyces graminis var. tritici</name>
    <dbReference type="NCBI Taxonomy" id="644352"/>
    <lineage>
        <taxon>Eukaryota</taxon>
        <taxon>Fungi</taxon>
        <taxon>Dikarya</taxon>
        <taxon>Ascomycota</taxon>
        <taxon>Pezizomycotina</taxon>
        <taxon>Sordariomycetes</taxon>
        <taxon>Sordariomycetidae</taxon>
        <taxon>Magnaporthales</taxon>
        <taxon>Magnaporthaceae</taxon>
        <taxon>Gaeumannomyces</taxon>
    </lineage>
</organism>
<dbReference type="RefSeq" id="XP_009226513.1">
    <property type="nucleotide sequence ID" value="XM_009228249.1"/>
</dbReference>
<dbReference type="EnsemblFungi" id="EJT71116">
    <property type="protein sequence ID" value="EJT71116"/>
    <property type="gene ID" value="GGTG_10376"/>
</dbReference>
<dbReference type="HOGENOM" id="CLU_3125171_0_0_1"/>
<dbReference type="GeneID" id="20350834"/>
<name>J3PA50_GAET3</name>
<proteinExistence type="predicted"/>
<reference evidence="1" key="2">
    <citation type="submission" date="2010-07" db="EMBL/GenBank/DDBJ databases">
        <authorList>
            <consortium name="The Broad Institute Genome Sequencing Platform"/>
            <consortium name="Broad Institute Genome Sequencing Center for Infectious Disease"/>
            <person name="Ma L.-J."/>
            <person name="Dead R."/>
            <person name="Young S."/>
            <person name="Zeng Q."/>
            <person name="Koehrsen M."/>
            <person name="Alvarado L."/>
            <person name="Berlin A."/>
            <person name="Chapman S.B."/>
            <person name="Chen Z."/>
            <person name="Freedman E."/>
            <person name="Gellesch M."/>
            <person name="Goldberg J."/>
            <person name="Griggs A."/>
            <person name="Gujja S."/>
            <person name="Heilman E.R."/>
            <person name="Heiman D."/>
            <person name="Hepburn T."/>
            <person name="Howarth C."/>
            <person name="Jen D."/>
            <person name="Larson L."/>
            <person name="Mehta T."/>
            <person name="Neiman D."/>
            <person name="Pearson M."/>
            <person name="Roberts A."/>
            <person name="Saif S."/>
            <person name="Shea T."/>
            <person name="Shenoy N."/>
            <person name="Sisk P."/>
            <person name="Stolte C."/>
            <person name="Sykes S."/>
            <person name="Walk T."/>
            <person name="White J."/>
            <person name="Yandava C."/>
            <person name="Haas B."/>
            <person name="Nusbaum C."/>
            <person name="Birren B."/>
        </authorList>
    </citation>
    <scope>NUCLEOTIDE SEQUENCE</scope>
    <source>
        <strain evidence="1">R3-111a-1</strain>
    </source>
</reference>
<evidence type="ECO:0000313" key="2">
    <source>
        <dbReference type="EnsemblFungi" id="EJT71116"/>
    </source>
</evidence>
<accession>J3PA50</accession>
<protein>
    <submittedName>
        <fullName evidence="1 2">Uncharacterized protein</fullName>
    </submittedName>
</protein>
<reference evidence="1" key="3">
    <citation type="submission" date="2010-09" db="EMBL/GenBank/DDBJ databases">
        <title>Annotation of Gaeumannomyces graminis var. tritici R3-111a-1.</title>
        <authorList>
            <consortium name="The Broad Institute Genome Sequencing Platform"/>
            <person name="Ma L.-J."/>
            <person name="Dead R."/>
            <person name="Young S.K."/>
            <person name="Zeng Q."/>
            <person name="Gargeya S."/>
            <person name="Fitzgerald M."/>
            <person name="Haas B."/>
            <person name="Abouelleil A."/>
            <person name="Alvarado L."/>
            <person name="Arachchi H.M."/>
            <person name="Berlin A."/>
            <person name="Brown A."/>
            <person name="Chapman S.B."/>
            <person name="Chen Z."/>
            <person name="Dunbar C."/>
            <person name="Freedman E."/>
            <person name="Gearin G."/>
            <person name="Gellesch M."/>
            <person name="Goldberg J."/>
            <person name="Griggs A."/>
            <person name="Gujja S."/>
            <person name="Heiman D."/>
            <person name="Howarth C."/>
            <person name="Larson L."/>
            <person name="Lui A."/>
            <person name="MacDonald P.J.P."/>
            <person name="Mehta T."/>
            <person name="Montmayeur A."/>
            <person name="Murphy C."/>
            <person name="Neiman D."/>
            <person name="Pearson M."/>
            <person name="Priest M."/>
            <person name="Roberts A."/>
            <person name="Saif S."/>
            <person name="Shea T."/>
            <person name="Shenoy N."/>
            <person name="Sisk P."/>
            <person name="Stolte C."/>
            <person name="Sykes S."/>
            <person name="Yandava C."/>
            <person name="Wortman J."/>
            <person name="Nusbaum C."/>
            <person name="Birren B."/>
        </authorList>
    </citation>
    <scope>NUCLEOTIDE SEQUENCE</scope>
    <source>
        <strain evidence="1">R3-111a-1</strain>
    </source>
</reference>